<proteinExistence type="predicted"/>
<dbReference type="Pfam" id="PF00293">
    <property type="entry name" value="NUDIX"/>
    <property type="match status" value="1"/>
</dbReference>
<evidence type="ECO:0000313" key="3">
    <source>
        <dbReference type="Proteomes" id="UP000597656"/>
    </source>
</evidence>
<evidence type="ECO:0000313" key="2">
    <source>
        <dbReference type="EMBL" id="GGN29226.1"/>
    </source>
</evidence>
<dbReference type="InterPro" id="IPR000086">
    <property type="entry name" value="NUDIX_hydrolase_dom"/>
</dbReference>
<name>A0ABQ2ISN1_9PSEU</name>
<accession>A0ABQ2ISN1</accession>
<dbReference type="EMBL" id="BMNC01000030">
    <property type="protein sequence ID" value="GGN29226.1"/>
    <property type="molecule type" value="Genomic_DNA"/>
</dbReference>
<feature type="domain" description="Nudix hydrolase" evidence="1">
    <location>
        <begin position="12"/>
        <end position="118"/>
    </location>
</feature>
<sequence length="146" mass="15879">MTIPSPALGPLVAVYGLVGHDERLLVVHDPDAVTYRLPGGHVRAGGAVEDALLRTLRAQVDADVAHLTFYAVVELREHHTSTQPSVFELALLFDVTLADPGAVQVDHGDARWATDTDLRHLDLRPTAIADRLRTGAAAREQPWWPA</sequence>
<dbReference type="RefSeq" id="WP_189160620.1">
    <property type="nucleotide sequence ID" value="NZ_BMNC01000030.1"/>
</dbReference>
<dbReference type="InterPro" id="IPR015797">
    <property type="entry name" value="NUDIX_hydrolase-like_dom_sf"/>
</dbReference>
<dbReference type="Gene3D" id="3.90.79.10">
    <property type="entry name" value="Nucleoside Triphosphate Pyrophosphohydrolase"/>
    <property type="match status" value="1"/>
</dbReference>
<organism evidence="2 3">
    <name type="scientific">Lentzea pudingi</name>
    <dbReference type="NCBI Taxonomy" id="1789439"/>
    <lineage>
        <taxon>Bacteria</taxon>
        <taxon>Bacillati</taxon>
        <taxon>Actinomycetota</taxon>
        <taxon>Actinomycetes</taxon>
        <taxon>Pseudonocardiales</taxon>
        <taxon>Pseudonocardiaceae</taxon>
        <taxon>Lentzea</taxon>
    </lineage>
</organism>
<keyword evidence="3" id="KW-1185">Reference proteome</keyword>
<dbReference type="Proteomes" id="UP000597656">
    <property type="component" value="Unassembled WGS sequence"/>
</dbReference>
<dbReference type="SUPFAM" id="SSF55811">
    <property type="entry name" value="Nudix"/>
    <property type="match status" value="1"/>
</dbReference>
<evidence type="ECO:0000259" key="1">
    <source>
        <dbReference type="Pfam" id="PF00293"/>
    </source>
</evidence>
<gene>
    <name evidence="2" type="ORF">GCM10011609_86110</name>
</gene>
<protein>
    <recommendedName>
        <fullName evidence="1">Nudix hydrolase domain-containing protein</fullName>
    </recommendedName>
</protein>
<reference evidence="3" key="1">
    <citation type="journal article" date="2019" name="Int. J. Syst. Evol. Microbiol.">
        <title>The Global Catalogue of Microorganisms (GCM) 10K type strain sequencing project: providing services to taxonomists for standard genome sequencing and annotation.</title>
        <authorList>
            <consortium name="The Broad Institute Genomics Platform"/>
            <consortium name="The Broad Institute Genome Sequencing Center for Infectious Disease"/>
            <person name="Wu L."/>
            <person name="Ma J."/>
        </authorList>
    </citation>
    <scope>NUCLEOTIDE SEQUENCE [LARGE SCALE GENOMIC DNA]</scope>
    <source>
        <strain evidence="3">CGMCC 4.7319</strain>
    </source>
</reference>
<comment type="caution">
    <text evidence="2">The sequence shown here is derived from an EMBL/GenBank/DDBJ whole genome shotgun (WGS) entry which is preliminary data.</text>
</comment>